<gene>
    <name evidence="3" type="ORF">T440DRAFT_473132</name>
</gene>
<dbReference type="EMBL" id="MU006364">
    <property type="protein sequence ID" value="KAF2844758.1"/>
    <property type="molecule type" value="Genomic_DNA"/>
</dbReference>
<dbReference type="Pfam" id="PF00098">
    <property type="entry name" value="zf-CCHC"/>
    <property type="match status" value="3"/>
</dbReference>
<dbReference type="GO" id="GO:0008270">
    <property type="term" value="F:zinc ion binding"/>
    <property type="evidence" value="ECO:0007669"/>
    <property type="project" value="InterPro"/>
</dbReference>
<feature type="region of interest" description="Disordered" evidence="1">
    <location>
        <begin position="245"/>
        <end position="273"/>
    </location>
</feature>
<dbReference type="AlphaFoldDB" id="A0A6A7ARG4"/>
<dbReference type="InterPro" id="IPR036875">
    <property type="entry name" value="Znf_CCHC_sf"/>
</dbReference>
<dbReference type="OrthoDB" id="674604at2759"/>
<dbReference type="Gene3D" id="4.10.60.10">
    <property type="entry name" value="Zinc finger, CCHC-type"/>
    <property type="match status" value="1"/>
</dbReference>
<evidence type="ECO:0000259" key="2">
    <source>
        <dbReference type="SMART" id="SM00343"/>
    </source>
</evidence>
<dbReference type="InterPro" id="IPR001878">
    <property type="entry name" value="Znf_CCHC"/>
</dbReference>
<feature type="domain" description="CCHC-type" evidence="2">
    <location>
        <begin position="281"/>
        <end position="294"/>
    </location>
</feature>
<dbReference type="PANTHER" id="PTHR10622:SF10">
    <property type="entry name" value="HET DOMAIN-CONTAINING PROTEIN"/>
    <property type="match status" value="1"/>
</dbReference>
<evidence type="ECO:0000313" key="3">
    <source>
        <dbReference type="EMBL" id="KAF2844758.1"/>
    </source>
</evidence>
<sequence length="342" mass="39026">MRLLRLEHNGDFSLAEYVGKNLPRYAILSHTWGEDHEEVTFRDLTEGAGKSKAGYYKLTFCAKQAAHDGLEFFWVDTCCIDKSSSAELSEAITSMFQWYSMAEKCYVYLSDVSIGSCVGKDLSFKHNWRLAFQFSKWFTRGWTLQELLAPLSVEFFSAEGKRLGGKDSLEREINNITGISVQALRGTPLSEFSIGERMSWAERRKTKREEDAAYALLGIFGISMVSNYGEGQKRAFVRLRREIQKTLNDEPHDPPTALSLQPPKRRRGDDGESQSVQHNLVCFKCGELGHYANDPHCFKCGEYGHLANELHCYKCNEYGHYADEPHCYRCNSRDHIASNCLM</sequence>
<keyword evidence="4" id="KW-1185">Reference proteome</keyword>
<organism evidence="3 4">
    <name type="scientific">Plenodomus tracheiphilus IPT5</name>
    <dbReference type="NCBI Taxonomy" id="1408161"/>
    <lineage>
        <taxon>Eukaryota</taxon>
        <taxon>Fungi</taxon>
        <taxon>Dikarya</taxon>
        <taxon>Ascomycota</taxon>
        <taxon>Pezizomycotina</taxon>
        <taxon>Dothideomycetes</taxon>
        <taxon>Pleosporomycetidae</taxon>
        <taxon>Pleosporales</taxon>
        <taxon>Pleosporineae</taxon>
        <taxon>Leptosphaeriaceae</taxon>
        <taxon>Plenodomus</taxon>
    </lineage>
</organism>
<dbReference type="PANTHER" id="PTHR10622">
    <property type="entry name" value="HET DOMAIN-CONTAINING PROTEIN"/>
    <property type="match status" value="1"/>
</dbReference>
<name>A0A6A7ARG4_9PLEO</name>
<dbReference type="Proteomes" id="UP000799423">
    <property type="component" value="Unassembled WGS sequence"/>
</dbReference>
<feature type="domain" description="CCHC-type" evidence="2">
    <location>
        <begin position="326"/>
        <end position="342"/>
    </location>
</feature>
<dbReference type="SMART" id="SM00343">
    <property type="entry name" value="ZnF_C2HC"/>
    <property type="match status" value="3"/>
</dbReference>
<dbReference type="Pfam" id="PF06985">
    <property type="entry name" value="HET"/>
    <property type="match status" value="1"/>
</dbReference>
<protein>
    <submittedName>
        <fullName evidence="3">HET-domain-containing protein</fullName>
    </submittedName>
</protein>
<evidence type="ECO:0000313" key="4">
    <source>
        <dbReference type="Proteomes" id="UP000799423"/>
    </source>
</evidence>
<accession>A0A6A7ARG4</accession>
<proteinExistence type="predicted"/>
<dbReference type="InterPro" id="IPR010730">
    <property type="entry name" value="HET"/>
</dbReference>
<feature type="domain" description="CCHC-type" evidence="2">
    <location>
        <begin position="296"/>
        <end position="314"/>
    </location>
</feature>
<dbReference type="SUPFAM" id="SSF57756">
    <property type="entry name" value="Retrovirus zinc finger-like domains"/>
    <property type="match status" value="2"/>
</dbReference>
<dbReference type="GO" id="GO:0003676">
    <property type="term" value="F:nucleic acid binding"/>
    <property type="evidence" value="ECO:0007669"/>
    <property type="project" value="InterPro"/>
</dbReference>
<reference evidence="3" key="1">
    <citation type="submission" date="2020-01" db="EMBL/GenBank/DDBJ databases">
        <authorList>
            <consortium name="DOE Joint Genome Institute"/>
            <person name="Haridas S."/>
            <person name="Albert R."/>
            <person name="Binder M."/>
            <person name="Bloem J."/>
            <person name="Labutti K."/>
            <person name="Salamov A."/>
            <person name="Andreopoulos B."/>
            <person name="Baker S.E."/>
            <person name="Barry K."/>
            <person name="Bills G."/>
            <person name="Bluhm B.H."/>
            <person name="Cannon C."/>
            <person name="Castanera R."/>
            <person name="Culley D.E."/>
            <person name="Daum C."/>
            <person name="Ezra D."/>
            <person name="Gonzalez J.B."/>
            <person name="Henrissat B."/>
            <person name="Kuo A."/>
            <person name="Liang C."/>
            <person name="Lipzen A."/>
            <person name="Lutzoni F."/>
            <person name="Magnuson J."/>
            <person name="Mondo S."/>
            <person name="Nolan M."/>
            <person name="Ohm R."/>
            <person name="Pangilinan J."/>
            <person name="Park H.-J."/>
            <person name="Ramirez L."/>
            <person name="Alfaro M."/>
            <person name="Sun H."/>
            <person name="Tritt A."/>
            <person name="Yoshinaga Y."/>
            <person name="Zwiers L.-H."/>
            <person name="Turgeon B.G."/>
            <person name="Goodwin S.B."/>
            <person name="Spatafora J.W."/>
            <person name="Crous P.W."/>
            <person name="Grigoriev I.V."/>
        </authorList>
    </citation>
    <scope>NUCLEOTIDE SEQUENCE</scope>
    <source>
        <strain evidence="3">IPT5</strain>
    </source>
</reference>
<evidence type="ECO:0000256" key="1">
    <source>
        <dbReference type="SAM" id="MobiDB-lite"/>
    </source>
</evidence>